<dbReference type="EMBL" id="VXLD01000001">
    <property type="protein sequence ID" value="KAB1860009.1"/>
    <property type="molecule type" value="Genomic_DNA"/>
</dbReference>
<dbReference type="AlphaFoldDB" id="A0A5N4WVX1"/>
<reference evidence="1 2" key="1">
    <citation type="submission" date="2019-09" db="EMBL/GenBank/DDBJ databases">
        <title>Draft genome sequence of Acinetobacter tandoii W4-4-4 isolated from environmental water sample.</title>
        <authorList>
            <person name="Wee S.K."/>
            <person name="Yan B."/>
            <person name="Mustaffa S.B."/>
            <person name="Yap E.P.H."/>
        </authorList>
    </citation>
    <scope>NUCLEOTIDE SEQUENCE [LARGE SCALE GENOMIC DNA]</scope>
    <source>
        <strain evidence="1 2">W4-4-4</strain>
    </source>
</reference>
<proteinExistence type="predicted"/>
<name>A0A5N4WVX1_9GAMM</name>
<sequence length="92" mass="10828">MNTEIKPQFVWLKLFKEITNVGLVCQRWGFLDQCYTNDGKNSLRKDLDELNPQREYPLKFLNTRANAELESLIFEMYATRNIDTLGLQTVLI</sequence>
<comment type="caution">
    <text evidence="1">The sequence shown here is derived from an EMBL/GenBank/DDBJ whole genome shotgun (WGS) entry which is preliminary data.</text>
</comment>
<protein>
    <submittedName>
        <fullName evidence="1">Uncharacterized protein</fullName>
    </submittedName>
</protein>
<evidence type="ECO:0000313" key="1">
    <source>
        <dbReference type="EMBL" id="KAB1860009.1"/>
    </source>
</evidence>
<gene>
    <name evidence="1" type="ORF">F4W09_02505</name>
</gene>
<dbReference type="Proteomes" id="UP000325788">
    <property type="component" value="Unassembled WGS sequence"/>
</dbReference>
<organism evidence="1 2">
    <name type="scientific">Acinetobacter tandoii</name>
    <dbReference type="NCBI Taxonomy" id="202954"/>
    <lineage>
        <taxon>Bacteria</taxon>
        <taxon>Pseudomonadati</taxon>
        <taxon>Pseudomonadota</taxon>
        <taxon>Gammaproteobacteria</taxon>
        <taxon>Moraxellales</taxon>
        <taxon>Moraxellaceae</taxon>
        <taxon>Acinetobacter</taxon>
    </lineage>
</organism>
<evidence type="ECO:0000313" key="2">
    <source>
        <dbReference type="Proteomes" id="UP000325788"/>
    </source>
</evidence>
<dbReference type="RefSeq" id="WP_151503915.1">
    <property type="nucleotide sequence ID" value="NZ_VXLD01000001.1"/>
</dbReference>
<accession>A0A5N4WVX1</accession>